<keyword evidence="1" id="KW-0805">Transcription regulation</keyword>
<evidence type="ECO:0000256" key="2">
    <source>
        <dbReference type="ARBA" id="ARBA00023125"/>
    </source>
</evidence>
<keyword evidence="2" id="KW-0238">DNA-binding</keyword>
<dbReference type="InterPro" id="IPR002577">
    <property type="entry name" value="HTH_HxlR"/>
</dbReference>
<sequence>MTVAHPVAFADAPGGVCTTANPESRVIREVLARVGDKWSLLVIGALHDGPLRFTELQKRIDGISHRMLTQTLRSLERDGLVSRTAYAEIPPRVEYAATDLGRSLSEPVLALVRWAGEHGEEIERAREAFDG</sequence>
<dbReference type="GO" id="GO:0003677">
    <property type="term" value="F:DNA binding"/>
    <property type="evidence" value="ECO:0007669"/>
    <property type="project" value="UniProtKB-KW"/>
</dbReference>
<dbReference type="Gene3D" id="1.10.10.10">
    <property type="entry name" value="Winged helix-like DNA-binding domain superfamily/Winged helix DNA-binding domain"/>
    <property type="match status" value="1"/>
</dbReference>
<dbReference type="InterPro" id="IPR036390">
    <property type="entry name" value="WH_DNA-bd_sf"/>
</dbReference>
<organism evidence="5">
    <name type="scientific">Agromyces sp. G08B096</name>
    <dbReference type="NCBI Taxonomy" id="3156399"/>
    <lineage>
        <taxon>Bacteria</taxon>
        <taxon>Bacillati</taxon>
        <taxon>Actinomycetota</taxon>
        <taxon>Actinomycetes</taxon>
        <taxon>Micrococcales</taxon>
        <taxon>Microbacteriaceae</taxon>
        <taxon>Agromyces</taxon>
    </lineage>
</organism>
<dbReference type="PANTHER" id="PTHR33204:SF39">
    <property type="entry name" value="TRANSCRIPTIONAL REGULATORY PROTEIN"/>
    <property type="match status" value="1"/>
</dbReference>
<dbReference type="PANTHER" id="PTHR33204">
    <property type="entry name" value="TRANSCRIPTIONAL REGULATOR, MARR FAMILY"/>
    <property type="match status" value="1"/>
</dbReference>
<dbReference type="Pfam" id="PF01638">
    <property type="entry name" value="HxlR"/>
    <property type="match status" value="1"/>
</dbReference>
<dbReference type="PROSITE" id="PS51118">
    <property type="entry name" value="HTH_HXLR"/>
    <property type="match status" value="1"/>
</dbReference>
<evidence type="ECO:0000256" key="3">
    <source>
        <dbReference type="ARBA" id="ARBA00023163"/>
    </source>
</evidence>
<protein>
    <submittedName>
        <fullName evidence="5">Helix-turn-helix domain-containing protein</fullName>
    </submittedName>
</protein>
<dbReference type="SUPFAM" id="SSF46785">
    <property type="entry name" value="Winged helix' DNA-binding domain"/>
    <property type="match status" value="1"/>
</dbReference>
<accession>A0AAU7W6M2</accession>
<gene>
    <name evidence="5" type="ORF">ABIQ69_16060</name>
</gene>
<evidence type="ECO:0000259" key="4">
    <source>
        <dbReference type="PROSITE" id="PS51118"/>
    </source>
</evidence>
<feature type="domain" description="HTH hxlR-type" evidence="4">
    <location>
        <begin position="17"/>
        <end position="123"/>
    </location>
</feature>
<dbReference type="InterPro" id="IPR036388">
    <property type="entry name" value="WH-like_DNA-bd_sf"/>
</dbReference>
<evidence type="ECO:0000256" key="1">
    <source>
        <dbReference type="ARBA" id="ARBA00023015"/>
    </source>
</evidence>
<dbReference type="EMBL" id="CP158374">
    <property type="protein sequence ID" value="XBX82106.1"/>
    <property type="molecule type" value="Genomic_DNA"/>
</dbReference>
<dbReference type="RefSeq" id="WP_350348127.1">
    <property type="nucleotide sequence ID" value="NZ_CP158374.1"/>
</dbReference>
<dbReference type="AlphaFoldDB" id="A0AAU7W6M2"/>
<proteinExistence type="predicted"/>
<keyword evidence="3" id="KW-0804">Transcription</keyword>
<reference evidence="5" key="1">
    <citation type="submission" date="2024-05" db="EMBL/GenBank/DDBJ databases">
        <authorList>
            <person name="Yu L."/>
        </authorList>
    </citation>
    <scope>NUCLEOTIDE SEQUENCE</scope>
    <source>
        <strain evidence="5">G08B096</strain>
    </source>
</reference>
<name>A0AAU7W6M2_9MICO</name>
<evidence type="ECO:0000313" key="5">
    <source>
        <dbReference type="EMBL" id="XBX82106.1"/>
    </source>
</evidence>